<feature type="transmembrane region" description="Helical" evidence="7">
    <location>
        <begin position="249"/>
        <end position="268"/>
    </location>
</feature>
<evidence type="ECO:0000256" key="4">
    <source>
        <dbReference type="ARBA" id="ARBA00022989"/>
    </source>
</evidence>
<keyword evidence="3 7" id="KW-0812">Transmembrane</keyword>
<dbReference type="InterPro" id="IPR002549">
    <property type="entry name" value="AI-2E-like"/>
</dbReference>
<dbReference type="OrthoDB" id="5792512at2"/>
<proteinExistence type="inferred from homology"/>
<organism evidence="8 9">
    <name type="scientific">Pseudofulvimonas gallinarii</name>
    <dbReference type="NCBI Taxonomy" id="634155"/>
    <lineage>
        <taxon>Bacteria</taxon>
        <taxon>Pseudomonadati</taxon>
        <taxon>Pseudomonadota</taxon>
        <taxon>Gammaproteobacteria</taxon>
        <taxon>Lysobacterales</taxon>
        <taxon>Rhodanobacteraceae</taxon>
        <taxon>Pseudofulvimonas</taxon>
    </lineage>
</organism>
<accession>A0A4S3KW39</accession>
<evidence type="ECO:0000256" key="7">
    <source>
        <dbReference type="SAM" id="Phobius"/>
    </source>
</evidence>
<feature type="transmembrane region" description="Helical" evidence="7">
    <location>
        <begin position="60"/>
        <end position="82"/>
    </location>
</feature>
<feature type="transmembrane region" description="Helical" evidence="7">
    <location>
        <begin position="6"/>
        <end position="39"/>
    </location>
</feature>
<feature type="region of interest" description="Disordered" evidence="6">
    <location>
        <begin position="382"/>
        <end position="430"/>
    </location>
</feature>
<keyword evidence="4 7" id="KW-1133">Transmembrane helix</keyword>
<name>A0A4S3KW39_9GAMM</name>
<feature type="compositionally biased region" description="Basic residues" evidence="6">
    <location>
        <begin position="420"/>
        <end position="430"/>
    </location>
</feature>
<feature type="transmembrane region" description="Helical" evidence="7">
    <location>
        <begin position="310"/>
        <end position="340"/>
    </location>
</feature>
<keyword evidence="9" id="KW-1185">Reference proteome</keyword>
<feature type="transmembrane region" description="Helical" evidence="7">
    <location>
        <begin position="156"/>
        <end position="174"/>
    </location>
</feature>
<gene>
    <name evidence="8" type="ORF">EDC25_1043</name>
</gene>
<comment type="similarity">
    <text evidence="2">Belongs to the autoinducer-2 exporter (AI-2E) (TC 2.A.86) family.</text>
</comment>
<sequence>MITANGRFWLVTVLVTAVLVYLLAPILTPFVFAALLAYLADPLVDRMERWSIAGRALGRTGAVVVVFAAWVIILVLVLLWLVPMLERQIGRLINELPRYFQWFQETALPWITERLGLETPTLDGGQVATLLGEHWRTAGGIAATVVASVSKSGMAVISWVVNLLLIPVVAFYLMRDWDTLVAQVDRLVPRPNAPVVRRLARESDQVLGAFLRGQMLVMLALATIYSVGLWIVGINLALLIGLVAGLISFVPYLGAIVGVGMAVIAALVQFGELWPLVGVAIVFSIGQTVEGFVLQPLLLGDRIGLHPVAVIFAIMAGGQLFGFLGVLLALPVAAVLVVVLRHFHRRYRASDVYAGIEPEPAPKTEPVVVQVEVAAPADAQVSARSAADTAHAVAAAETPAAASVPPSPPSPPPAPEKPPGRRARRGKGKA</sequence>
<dbReference type="Pfam" id="PF01594">
    <property type="entry name" value="AI-2E_transport"/>
    <property type="match status" value="1"/>
</dbReference>
<reference evidence="8 9" key="1">
    <citation type="submission" date="2019-03" db="EMBL/GenBank/DDBJ databases">
        <title>Genomic Encyclopedia of Type Strains, Phase IV (KMG-IV): sequencing the most valuable type-strain genomes for metagenomic binning, comparative biology and taxonomic classification.</title>
        <authorList>
            <person name="Goeker M."/>
        </authorList>
    </citation>
    <scope>NUCLEOTIDE SEQUENCE [LARGE SCALE GENOMIC DNA]</scope>
    <source>
        <strain evidence="8 9">DSM 21944</strain>
    </source>
</reference>
<dbReference type="PANTHER" id="PTHR21716:SF64">
    <property type="entry name" value="AI-2 TRANSPORT PROTEIN TQSA"/>
    <property type="match status" value="1"/>
</dbReference>
<dbReference type="EMBL" id="SMAF01000004">
    <property type="protein sequence ID" value="TCT00016.1"/>
    <property type="molecule type" value="Genomic_DNA"/>
</dbReference>
<comment type="subcellular location">
    <subcellularLocation>
        <location evidence="1">Membrane</location>
        <topology evidence="1">Multi-pass membrane protein</topology>
    </subcellularLocation>
</comment>
<dbReference type="Proteomes" id="UP000294599">
    <property type="component" value="Unassembled WGS sequence"/>
</dbReference>
<evidence type="ECO:0000313" key="8">
    <source>
        <dbReference type="EMBL" id="TCT00016.1"/>
    </source>
</evidence>
<comment type="caution">
    <text evidence="8">The sequence shown here is derived from an EMBL/GenBank/DDBJ whole genome shotgun (WGS) entry which is preliminary data.</text>
</comment>
<evidence type="ECO:0000256" key="6">
    <source>
        <dbReference type="SAM" id="MobiDB-lite"/>
    </source>
</evidence>
<evidence type="ECO:0000313" key="9">
    <source>
        <dbReference type="Proteomes" id="UP000294599"/>
    </source>
</evidence>
<dbReference type="GO" id="GO:0016020">
    <property type="term" value="C:membrane"/>
    <property type="evidence" value="ECO:0007669"/>
    <property type="project" value="UniProtKB-SubCell"/>
</dbReference>
<feature type="compositionally biased region" description="Low complexity" evidence="6">
    <location>
        <begin position="382"/>
        <end position="404"/>
    </location>
</feature>
<dbReference type="GO" id="GO:0055085">
    <property type="term" value="P:transmembrane transport"/>
    <property type="evidence" value="ECO:0007669"/>
    <property type="project" value="TreeGrafter"/>
</dbReference>
<keyword evidence="5 7" id="KW-0472">Membrane</keyword>
<dbReference type="AlphaFoldDB" id="A0A4S3KW39"/>
<evidence type="ECO:0000256" key="1">
    <source>
        <dbReference type="ARBA" id="ARBA00004141"/>
    </source>
</evidence>
<feature type="transmembrane region" description="Helical" evidence="7">
    <location>
        <begin position="216"/>
        <end position="243"/>
    </location>
</feature>
<feature type="compositionally biased region" description="Pro residues" evidence="6">
    <location>
        <begin position="405"/>
        <end position="417"/>
    </location>
</feature>
<dbReference type="PANTHER" id="PTHR21716">
    <property type="entry name" value="TRANSMEMBRANE PROTEIN"/>
    <property type="match status" value="1"/>
</dbReference>
<evidence type="ECO:0000256" key="3">
    <source>
        <dbReference type="ARBA" id="ARBA00022692"/>
    </source>
</evidence>
<evidence type="ECO:0000256" key="2">
    <source>
        <dbReference type="ARBA" id="ARBA00009773"/>
    </source>
</evidence>
<protein>
    <submittedName>
        <fullName evidence="8">Putative PurR-regulated permease PerM</fullName>
    </submittedName>
</protein>
<evidence type="ECO:0000256" key="5">
    <source>
        <dbReference type="ARBA" id="ARBA00023136"/>
    </source>
</evidence>
<dbReference type="RefSeq" id="WP_123523078.1">
    <property type="nucleotide sequence ID" value="NZ_JBHLWF010000088.1"/>
</dbReference>